<proteinExistence type="predicted"/>
<accession>A0ABN1TP82</accession>
<sequence>MPFGSPPGESRRSRRRLHRPLDRDDEREHPHGNRVHGSHLLGQSHGRPFGTSPGATPSGASPAGQSEAWERPSRADVLQARSEEVRVMARIRIAPKPGRGRPRPPLDLRTPSGRPLPY</sequence>
<dbReference type="EMBL" id="BAAALD010000043">
    <property type="protein sequence ID" value="GAA1095918.1"/>
    <property type="molecule type" value="Genomic_DNA"/>
</dbReference>
<name>A0ABN1TP82_9ACTN</name>
<feature type="region of interest" description="Disordered" evidence="1">
    <location>
        <begin position="1"/>
        <end position="118"/>
    </location>
</feature>
<dbReference type="Proteomes" id="UP001499987">
    <property type="component" value="Unassembled WGS sequence"/>
</dbReference>
<protein>
    <submittedName>
        <fullName evidence="2">Uncharacterized protein</fullName>
    </submittedName>
</protein>
<reference evidence="2 3" key="1">
    <citation type="journal article" date="2019" name="Int. J. Syst. Evol. Microbiol.">
        <title>The Global Catalogue of Microorganisms (GCM) 10K type strain sequencing project: providing services to taxonomists for standard genome sequencing and annotation.</title>
        <authorList>
            <consortium name="The Broad Institute Genomics Platform"/>
            <consortium name="The Broad Institute Genome Sequencing Center for Infectious Disease"/>
            <person name="Wu L."/>
            <person name="Ma J."/>
        </authorList>
    </citation>
    <scope>NUCLEOTIDE SEQUENCE [LARGE SCALE GENOMIC DNA]</scope>
    <source>
        <strain evidence="2 3">JCM 13002</strain>
    </source>
</reference>
<evidence type="ECO:0000256" key="1">
    <source>
        <dbReference type="SAM" id="MobiDB-lite"/>
    </source>
</evidence>
<evidence type="ECO:0000313" key="3">
    <source>
        <dbReference type="Proteomes" id="UP001499987"/>
    </source>
</evidence>
<keyword evidence="3" id="KW-1185">Reference proteome</keyword>
<evidence type="ECO:0000313" key="2">
    <source>
        <dbReference type="EMBL" id="GAA1095918.1"/>
    </source>
</evidence>
<gene>
    <name evidence="2" type="ORF">GCM10009663_43870</name>
</gene>
<feature type="compositionally biased region" description="Basic and acidic residues" evidence="1">
    <location>
        <begin position="19"/>
        <end position="31"/>
    </location>
</feature>
<comment type="caution">
    <text evidence="2">The sequence shown here is derived from an EMBL/GenBank/DDBJ whole genome shotgun (WGS) entry which is preliminary data.</text>
</comment>
<organism evidence="2 3">
    <name type="scientific">Kitasatospora arboriphila</name>
    <dbReference type="NCBI Taxonomy" id="258052"/>
    <lineage>
        <taxon>Bacteria</taxon>
        <taxon>Bacillati</taxon>
        <taxon>Actinomycetota</taxon>
        <taxon>Actinomycetes</taxon>
        <taxon>Kitasatosporales</taxon>
        <taxon>Streptomycetaceae</taxon>
        <taxon>Kitasatospora</taxon>
    </lineage>
</organism>